<feature type="transmembrane region" description="Helical" evidence="1">
    <location>
        <begin position="7"/>
        <end position="24"/>
    </location>
</feature>
<dbReference type="Proteomes" id="UP000193558">
    <property type="component" value="Unassembled WGS sequence"/>
</dbReference>
<name>A0A1X1D528_9GAMM</name>
<accession>A0A1X1D528</accession>
<dbReference type="AlphaFoldDB" id="A0A1X1D528"/>
<gene>
    <name evidence="2" type="ORF">HA51_00585</name>
</gene>
<evidence type="ECO:0000313" key="2">
    <source>
        <dbReference type="EMBL" id="ORM71611.1"/>
    </source>
</evidence>
<keyword evidence="1" id="KW-0472">Membrane</keyword>
<proteinExistence type="predicted"/>
<sequence length="69" mass="7614">MGNLIKGLCVFFGIMVGNLFLNGACVGNGEYAAPAELSRLMVTILTWWGTMSVFLKITSFIIGRKRRTK</sequence>
<keyword evidence="1" id="KW-1133">Transmembrane helix</keyword>
<protein>
    <submittedName>
        <fullName evidence="2">Uncharacterized protein</fullName>
    </submittedName>
</protein>
<evidence type="ECO:0000313" key="3">
    <source>
        <dbReference type="Proteomes" id="UP000193558"/>
    </source>
</evidence>
<dbReference type="EMBL" id="MLFR01000001">
    <property type="protein sequence ID" value="ORM71611.1"/>
    <property type="molecule type" value="Genomic_DNA"/>
</dbReference>
<comment type="caution">
    <text evidence="2">The sequence shown here is derived from an EMBL/GenBank/DDBJ whole genome shotgun (WGS) entry which is preliminary data.</text>
</comment>
<organism evidence="2 3">
    <name type="scientific">Pantoea rwandensis</name>
    <dbReference type="NCBI Taxonomy" id="1076550"/>
    <lineage>
        <taxon>Bacteria</taxon>
        <taxon>Pseudomonadati</taxon>
        <taxon>Pseudomonadota</taxon>
        <taxon>Gammaproteobacteria</taxon>
        <taxon>Enterobacterales</taxon>
        <taxon>Erwiniaceae</taxon>
        <taxon>Pantoea</taxon>
    </lineage>
</organism>
<keyword evidence="1" id="KW-0812">Transmembrane</keyword>
<evidence type="ECO:0000256" key="1">
    <source>
        <dbReference type="SAM" id="Phobius"/>
    </source>
</evidence>
<feature type="transmembrane region" description="Helical" evidence="1">
    <location>
        <begin position="44"/>
        <end position="63"/>
    </location>
</feature>
<reference evidence="2 3" key="1">
    <citation type="journal article" date="2017" name="Antonie Van Leeuwenhoek">
        <title>Phylogenomic resolution of the bacterial genus Pantoea and its relationship with Erwinia and Tatumella.</title>
        <authorList>
            <person name="Palmer M."/>
            <person name="Steenkamp E.T."/>
            <person name="Coetzee M.P."/>
            <person name="Chan W.Y."/>
            <person name="van Zyl E."/>
            <person name="De Maayer P."/>
            <person name="Coutinho T.A."/>
            <person name="Blom J."/>
            <person name="Smits T.H."/>
            <person name="Duffy B."/>
            <person name="Venter S.N."/>
        </authorList>
    </citation>
    <scope>NUCLEOTIDE SEQUENCE [LARGE SCALE GENOMIC DNA]</scope>
    <source>
        <strain evidence="2 3">LMG 26275</strain>
    </source>
</reference>